<dbReference type="GeneID" id="33314251"/>
<comment type="catalytic activity">
    <reaction evidence="4">
        <text>ATP + H2O = ADP + phosphate + H(+)</text>
        <dbReference type="Rhea" id="RHEA:13065"/>
        <dbReference type="ChEBI" id="CHEBI:15377"/>
        <dbReference type="ChEBI" id="CHEBI:15378"/>
        <dbReference type="ChEBI" id="CHEBI:30616"/>
        <dbReference type="ChEBI" id="CHEBI:43474"/>
        <dbReference type="ChEBI" id="CHEBI:456216"/>
        <dbReference type="EC" id="5.6.2.4"/>
    </reaction>
</comment>
<comment type="similarity">
    <text evidence="1">Belongs to the HerA family.</text>
</comment>
<gene>
    <name evidence="6" type="ORF">Mia14_0699</name>
</gene>
<dbReference type="PANTHER" id="PTHR42957:SF1">
    <property type="entry name" value="HELICASE MJ1565-RELATED"/>
    <property type="match status" value="1"/>
</dbReference>
<feature type="domain" description="Helicase HerA central" evidence="5">
    <location>
        <begin position="40"/>
        <end position="132"/>
    </location>
</feature>
<dbReference type="EMBL" id="CP019964">
    <property type="protein sequence ID" value="ASI13999.1"/>
    <property type="molecule type" value="Genomic_DNA"/>
</dbReference>
<dbReference type="SUPFAM" id="SSF52540">
    <property type="entry name" value="P-loop containing nucleoside triphosphate hydrolases"/>
    <property type="match status" value="1"/>
</dbReference>
<dbReference type="Pfam" id="PF12846">
    <property type="entry name" value="AAA_10"/>
    <property type="match status" value="1"/>
</dbReference>
<evidence type="ECO:0000313" key="6">
    <source>
        <dbReference type="EMBL" id="ASI13999.1"/>
    </source>
</evidence>
<evidence type="ECO:0000256" key="4">
    <source>
        <dbReference type="ARBA" id="ARBA00048988"/>
    </source>
</evidence>
<dbReference type="AlphaFoldDB" id="A0A218NNF8"/>
<evidence type="ECO:0000256" key="2">
    <source>
        <dbReference type="ARBA" id="ARBA00034617"/>
    </source>
</evidence>
<evidence type="ECO:0000259" key="5">
    <source>
        <dbReference type="Pfam" id="PF01935"/>
    </source>
</evidence>
<reference evidence="6 7" key="1">
    <citation type="journal article" date="2017" name="Nat. Commun.">
        <title>'ARMAN' archaea depend on association with euryarchaeal host in culture and in situ.</title>
        <authorList>
            <person name="Golyshina O."/>
            <person name="Toshchakov S."/>
            <person name="Makarova K."/>
            <person name="Gavrilov S."/>
            <person name="Korzhenkov A."/>
            <person name="La Cono V."/>
            <person name="Arcadi E."/>
            <person name="Nechitaylo T."/>
            <person name="Ferrer M."/>
            <person name="Kublanov I."/>
            <person name="Wolf Y."/>
            <person name="Yakimov M."/>
            <person name="Golyshin P."/>
            <person name="Slesarev A."/>
            <person name="Kozyavkin S."/>
        </authorList>
    </citation>
    <scope>NUCLEOTIDE SEQUENCE [LARGE SCALE GENOMIC DNA]</scope>
    <source>
        <strain evidence="6 7">Mia14</strain>
    </source>
</reference>
<dbReference type="InterPro" id="IPR002789">
    <property type="entry name" value="HerA_central"/>
</dbReference>
<sequence length="451" mass="50701">MIYDKFYNISNSVLLAKQIKISAMSESKLCELPGSDGFYVGKSSIYNLPFFINFDKLMNKHIISLGMTGSGKTNLLKNLILKIFVYETSPSITIFDWSGEYSDITNYTVGIRHDLKSLGINLLDLYGTDLFKPLVINALENFCGLSSNDCNEIYDKISNGLGKGKRDFNEGISGFFRRIRKPGVGKKVLALDHYKLFNQHPGIDLNGILDKFLCFDLSSLDEFGKSNFSKLLLLLLKLEIYRKGISTGKTNYLVFDEAWKYIKDDSILNGLFREGRKYGVSLLIATQMASDVSNELLSNAASVFIFRLHKEDYKVLGNYGIDSNRFSGITENLGRGSCLVSQILKGGTFSQAVISDVKHFNLSDYLLVSGDNMNYISRIRFKNAVEKYCTNSGSILRFMEENSKLDLSKLIEKLISDGNDRVVIVTLLRSVGIDDFVIASGFDNLRSVYFE</sequence>
<dbReference type="Pfam" id="PF01935">
    <property type="entry name" value="DUF87"/>
    <property type="match status" value="1"/>
</dbReference>
<comment type="catalytic activity">
    <reaction evidence="2">
        <text>Couples ATP hydrolysis with the unwinding of duplex DNA by translocating in the 3'-5' direction.</text>
        <dbReference type="EC" id="5.6.2.4"/>
    </reaction>
</comment>
<dbReference type="Gene3D" id="3.40.50.300">
    <property type="entry name" value="P-loop containing nucleotide triphosphate hydrolases"/>
    <property type="match status" value="2"/>
</dbReference>
<dbReference type="KEGG" id="marh:Mia14_0699"/>
<dbReference type="PANTHER" id="PTHR42957">
    <property type="entry name" value="HELICASE MJ1565-RELATED"/>
    <property type="match status" value="1"/>
</dbReference>
<dbReference type="InterPro" id="IPR008571">
    <property type="entry name" value="HerA-like"/>
</dbReference>
<comment type="catalytic activity">
    <reaction evidence="3">
        <text>ATP + H2O = ADP + phosphate + H(+)</text>
        <dbReference type="Rhea" id="RHEA:13065"/>
        <dbReference type="ChEBI" id="CHEBI:15377"/>
        <dbReference type="ChEBI" id="CHEBI:15378"/>
        <dbReference type="ChEBI" id="CHEBI:30616"/>
        <dbReference type="ChEBI" id="CHEBI:43474"/>
        <dbReference type="ChEBI" id="CHEBI:456216"/>
        <dbReference type="EC" id="5.6.2.3"/>
    </reaction>
</comment>
<accession>A0A218NNF8</accession>
<dbReference type="OrthoDB" id="107033at2157"/>
<evidence type="ECO:0000313" key="7">
    <source>
        <dbReference type="Proteomes" id="UP000197679"/>
    </source>
</evidence>
<dbReference type="InterPro" id="IPR027417">
    <property type="entry name" value="P-loop_NTPase"/>
</dbReference>
<dbReference type="GO" id="GO:0043139">
    <property type="term" value="F:5'-3' DNA helicase activity"/>
    <property type="evidence" value="ECO:0007669"/>
    <property type="project" value="UniProtKB-EC"/>
</dbReference>
<protein>
    <submittedName>
        <fullName evidence="6">AAA ATPase</fullName>
    </submittedName>
</protein>
<dbReference type="Proteomes" id="UP000197679">
    <property type="component" value="Chromosome"/>
</dbReference>
<dbReference type="RefSeq" id="WP_088820261.1">
    <property type="nucleotide sequence ID" value="NZ_CP019964.1"/>
</dbReference>
<dbReference type="GO" id="GO:0043138">
    <property type="term" value="F:3'-5' DNA helicase activity"/>
    <property type="evidence" value="ECO:0007669"/>
    <property type="project" value="UniProtKB-EC"/>
</dbReference>
<keyword evidence="7" id="KW-1185">Reference proteome</keyword>
<evidence type="ECO:0000256" key="3">
    <source>
        <dbReference type="ARBA" id="ARBA00048954"/>
    </source>
</evidence>
<name>A0A218NNF8_9ARCH</name>
<evidence type="ECO:0000256" key="1">
    <source>
        <dbReference type="ARBA" id="ARBA00007816"/>
    </source>
</evidence>
<proteinExistence type="inferred from homology"/>
<organism evidence="6 7">
    <name type="scientific">Candidatus Mancarchaeum acidiphilum</name>
    <dbReference type="NCBI Taxonomy" id="1920749"/>
    <lineage>
        <taxon>Archaea</taxon>
        <taxon>Candidatus Micrarchaeota</taxon>
        <taxon>Candidatus Mancarchaeum</taxon>
    </lineage>
</organism>